<evidence type="ECO:0000313" key="2">
    <source>
        <dbReference type="Proteomes" id="UP001320715"/>
    </source>
</evidence>
<dbReference type="Proteomes" id="UP001320715">
    <property type="component" value="Unassembled WGS sequence"/>
</dbReference>
<proteinExistence type="predicted"/>
<dbReference type="RefSeq" id="WP_252916836.1">
    <property type="nucleotide sequence ID" value="NZ_JAAAML010000003.1"/>
</dbReference>
<gene>
    <name evidence="1" type="ORF">GTW23_18190</name>
</gene>
<name>A0ABT1CV84_9HYPH</name>
<accession>A0ABT1CV84</accession>
<dbReference type="EMBL" id="JAAAML010000003">
    <property type="protein sequence ID" value="MCO6410119.1"/>
    <property type="molecule type" value="Genomic_DNA"/>
</dbReference>
<keyword evidence="2" id="KW-1185">Reference proteome</keyword>
<organism evidence="1 2">
    <name type="scientific">Hoeflea alexandrii</name>
    <dbReference type="NCBI Taxonomy" id="288436"/>
    <lineage>
        <taxon>Bacteria</taxon>
        <taxon>Pseudomonadati</taxon>
        <taxon>Pseudomonadota</taxon>
        <taxon>Alphaproteobacteria</taxon>
        <taxon>Hyphomicrobiales</taxon>
        <taxon>Rhizobiaceae</taxon>
        <taxon>Hoeflea</taxon>
    </lineage>
</organism>
<evidence type="ECO:0008006" key="3">
    <source>
        <dbReference type="Google" id="ProtNLM"/>
    </source>
</evidence>
<protein>
    <recommendedName>
        <fullName evidence="3">PilZ domain-containing protein</fullName>
    </recommendedName>
</protein>
<sequence length="149" mass="17499">MQEQIDNPTRSYNRGSSVRYDANCPGVVELTFMDRFYYIALTGVIVNVSRSGCLFANDRTPWNTMPIDQTEETLFRLIDEQCHVYMPWANAHRTGKVRRVRSYIIGVQFDEMLDPRSVKLISRLEPSDQRRFKPANSEKYNHIFTLRTK</sequence>
<dbReference type="SUPFAM" id="SSF141371">
    <property type="entry name" value="PilZ domain-like"/>
    <property type="match status" value="1"/>
</dbReference>
<comment type="caution">
    <text evidence="1">The sequence shown here is derived from an EMBL/GenBank/DDBJ whole genome shotgun (WGS) entry which is preliminary data.</text>
</comment>
<reference evidence="1 2" key="1">
    <citation type="submission" date="2020-01" db="EMBL/GenBank/DDBJ databases">
        <title>Genomes of bacteria type strains.</title>
        <authorList>
            <person name="Chen J."/>
            <person name="Zhu S."/>
            <person name="Yang J."/>
        </authorList>
    </citation>
    <scope>NUCLEOTIDE SEQUENCE [LARGE SCALE GENOMIC DNA]</scope>
    <source>
        <strain evidence="1 2">DSM 16655</strain>
    </source>
</reference>
<evidence type="ECO:0000313" key="1">
    <source>
        <dbReference type="EMBL" id="MCO6410119.1"/>
    </source>
</evidence>